<accession>A0A8H4L0V6</accession>
<proteinExistence type="predicted"/>
<evidence type="ECO:0000313" key="2">
    <source>
        <dbReference type="EMBL" id="KAF4459043.1"/>
    </source>
</evidence>
<evidence type="ECO:0000259" key="1">
    <source>
        <dbReference type="Pfam" id="PF13577"/>
    </source>
</evidence>
<name>A0A8H4L0V6_9HYPO</name>
<dbReference type="AlphaFoldDB" id="A0A8H4L0V6"/>
<sequence>MTDLAARVERLEAIEELRRLKFNYTWHLDRKEWADFKNCFTEDFVFKGTGRELPREEFFATVQASLGNLTTVHELHQYQFDFEGPDRARGLWRLRDHLFSSENKSEFRGRAVYEETYVRTKSGWRIASTTLRYMNTEGSVGFTSPHGGSAIALVLSPPA</sequence>
<dbReference type="Gene3D" id="3.10.450.50">
    <property type="match status" value="1"/>
</dbReference>
<reference evidence="2 3" key="1">
    <citation type="submission" date="2020-01" db="EMBL/GenBank/DDBJ databases">
        <title>Identification and distribution of gene clusters putatively required for synthesis of sphingolipid metabolism inhibitors in phylogenetically diverse species of the filamentous fungus Fusarium.</title>
        <authorList>
            <person name="Kim H.-S."/>
            <person name="Busman M."/>
            <person name="Brown D.W."/>
            <person name="Divon H."/>
            <person name="Uhlig S."/>
            <person name="Proctor R.H."/>
        </authorList>
    </citation>
    <scope>NUCLEOTIDE SEQUENCE [LARGE SCALE GENOMIC DNA]</scope>
    <source>
        <strain evidence="2 3">NRRL 20459</strain>
    </source>
</reference>
<dbReference type="EMBL" id="JAADYS010002274">
    <property type="protein sequence ID" value="KAF4459043.1"/>
    <property type="molecule type" value="Genomic_DNA"/>
</dbReference>
<evidence type="ECO:0000313" key="3">
    <source>
        <dbReference type="Proteomes" id="UP000554235"/>
    </source>
</evidence>
<dbReference type="OrthoDB" id="5043001at2759"/>
<dbReference type="InterPro" id="IPR037401">
    <property type="entry name" value="SnoaL-like"/>
</dbReference>
<gene>
    <name evidence="2" type="ORF">FALBO_14217</name>
</gene>
<organism evidence="2 3">
    <name type="scientific">Fusarium albosuccineum</name>
    <dbReference type="NCBI Taxonomy" id="1237068"/>
    <lineage>
        <taxon>Eukaryota</taxon>
        <taxon>Fungi</taxon>
        <taxon>Dikarya</taxon>
        <taxon>Ascomycota</taxon>
        <taxon>Pezizomycotina</taxon>
        <taxon>Sordariomycetes</taxon>
        <taxon>Hypocreomycetidae</taxon>
        <taxon>Hypocreales</taxon>
        <taxon>Nectriaceae</taxon>
        <taxon>Fusarium</taxon>
        <taxon>Fusarium decemcellulare species complex</taxon>
    </lineage>
</organism>
<dbReference type="Pfam" id="PF13577">
    <property type="entry name" value="SnoaL_4"/>
    <property type="match status" value="1"/>
</dbReference>
<dbReference type="InterPro" id="IPR032710">
    <property type="entry name" value="NTF2-like_dom_sf"/>
</dbReference>
<protein>
    <submittedName>
        <fullName evidence="2">Bile acid 7-alpha dehydratase</fullName>
    </submittedName>
</protein>
<dbReference type="SUPFAM" id="SSF54427">
    <property type="entry name" value="NTF2-like"/>
    <property type="match status" value="1"/>
</dbReference>
<keyword evidence="3" id="KW-1185">Reference proteome</keyword>
<dbReference type="Proteomes" id="UP000554235">
    <property type="component" value="Unassembled WGS sequence"/>
</dbReference>
<comment type="caution">
    <text evidence="2">The sequence shown here is derived from an EMBL/GenBank/DDBJ whole genome shotgun (WGS) entry which is preliminary data.</text>
</comment>
<feature type="domain" description="SnoaL-like" evidence="1">
    <location>
        <begin position="9"/>
        <end position="129"/>
    </location>
</feature>